<comment type="similarity">
    <text evidence="1 3">Belongs to the glycosyl hydrolase 57 family.</text>
</comment>
<evidence type="ECO:0000256" key="2">
    <source>
        <dbReference type="ARBA" id="ARBA00023277"/>
    </source>
</evidence>
<dbReference type="PANTHER" id="PTHR36306:SF1">
    <property type="entry name" value="ALPHA-AMYLASE-RELATED"/>
    <property type="match status" value="1"/>
</dbReference>
<dbReference type="GO" id="GO:0005975">
    <property type="term" value="P:carbohydrate metabolic process"/>
    <property type="evidence" value="ECO:0007669"/>
    <property type="project" value="InterPro"/>
</dbReference>
<dbReference type="PANTHER" id="PTHR36306">
    <property type="entry name" value="ALPHA-AMYLASE-RELATED-RELATED"/>
    <property type="match status" value="1"/>
</dbReference>
<dbReference type="SUPFAM" id="SSF88713">
    <property type="entry name" value="Glycoside hydrolase/deacetylase"/>
    <property type="match status" value="1"/>
</dbReference>
<dbReference type="EC" id="3.2.1.1" evidence="6"/>
<evidence type="ECO:0000256" key="1">
    <source>
        <dbReference type="ARBA" id="ARBA00006821"/>
    </source>
</evidence>
<dbReference type="EC" id="3.2.1.41" evidence="6"/>
<name>A0A059ZWR8_ACICK</name>
<evidence type="ECO:0000256" key="4">
    <source>
        <dbReference type="SAM" id="MobiDB-lite"/>
    </source>
</evidence>
<reference evidence="6 7" key="1">
    <citation type="journal article" date="2009" name="J. Bacteriol.">
        <title>Draft genome sequence of the extremely acidophilic bacterium Acidithiobacillus caldus ATCC 51756 reveals metabolic versatility in the genus Acidithiobacillus.</title>
        <authorList>
            <person name="Valdes J."/>
            <person name="Quatrini R."/>
            <person name="Hallberg K."/>
            <person name="Dopson M."/>
            <person name="Valenzuela P.D."/>
            <person name="Holmes D.S."/>
        </authorList>
    </citation>
    <scope>NUCLEOTIDE SEQUENCE [LARGE SCALE GENOMIC DNA]</scope>
    <source>
        <strain evidence="7">ATCC 51756 / DSM 8584 / KU</strain>
    </source>
</reference>
<dbReference type="Pfam" id="PF03065">
    <property type="entry name" value="Glyco_hydro_57"/>
    <property type="match status" value="1"/>
</dbReference>
<dbReference type="GO" id="GO:0004556">
    <property type="term" value="F:alpha-amylase activity"/>
    <property type="evidence" value="ECO:0007669"/>
    <property type="project" value="UniProtKB-EC"/>
</dbReference>
<organism evidence="6 7">
    <name type="scientific">Acidithiobacillus caldus (strain ATCC 51756 / DSM 8584 / KU)</name>
    <dbReference type="NCBI Taxonomy" id="637389"/>
    <lineage>
        <taxon>Bacteria</taxon>
        <taxon>Pseudomonadati</taxon>
        <taxon>Pseudomonadota</taxon>
        <taxon>Acidithiobacillia</taxon>
        <taxon>Acidithiobacillales</taxon>
        <taxon>Acidithiobacillaceae</taxon>
        <taxon>Acidithiobacillus</taxon>
    </lineage>
</organism>
<evidence type="ECO:0000313" key="7">
    <source>
        <dbReference type="Proteomes" id="UP000005522"/>
    </source>
</evidence>
<dbReference type="eggNOG" id="COG1449">
    <property type="taxonomic scope" value="Bacteria"/>
</dbReference>
<keyword evidence="6" id="KW-0326">Glycosidase</keyword>
<protein>
    <submittedName>
        <fullName evidence="6">Amylopullulanase</fullName>
        <ecNumber evidence="6">3.2.1.1</ecNumber>
        <ecNumber evidence="6">3.2.1.41</ecNumber>
    </submittedName>
</protein>
<keyword evidence="2 3" id="KW-0119">Carbohydrate metabolism</keyword>
<dbReference type="Gene3D" id="3.20.110.10">
    <property type="entry name" value="Glycoside hydrolase 38, N terminal domain"/>
    <property type="match status" value="1"/>
</dbReference>
<dbReference type="InterPro" id="IPR011330">
    <property type="entry name" value="Glyco_hydro/deAcase_b/a-brl"/>
</dbReference>
<dbReference type="InterPro" id="IPR052046">
    <property type="entry name" value="GH57_Enzymes"/>
</dbReference>
<evidence type="ECO:0000256" key="3">
    <source>
        <dbReference type="RuleBase" id="RU361196"/>
    </source>
</evidence>
<evidence type="ECO:0000313" key="6">
    <source>
        <dbReference type="EMBL" id="AIA54426.1"/>
    </source>
</evidence>
<dbReference type="HOGENOM" id="CLU_005603_1_0_6"/>
<dbReference type="GO" id="GO:0051060">
    <property type="term" value="F:pullulanase activity"/>
    <property type="evidence" value="ECO:0007669"/>
    <property type="project" value="UniProtKB-EC"/>
</dbReference>
<dbReference type="InterPro" id="IPR004300">
    <property type="entry name" value="Glyco_hydro_57_N"/>
</dbReference>
<accession>A0A059ZWR8</accession>
<dbReference type="EMBL" id="CP005986">
    <property type="protein sequence ID" value="AIA54426.1"/>
    <property type="molecule type" value="Genomic_DNA"/>
</dbReference>
<dbReference type="AlphaFoldDB" id="A0A059ZWR8"/>
<dbReference type="KEGG" id="acz:Acaty_c0541"/>
<dbReference type="InterPro" id="IPR027291">
    <property type="entry name" value="Glyco_hydro_38_N_sf"/>
</dbReference>
<feature type="domain" description="Glycoside hydrolase family 57 N-terminal" evidence="5">
    <location>
        <begin position="10"/>
        <end position="437"/>
    </location>
</feature>
<dbReference type="CDD" id="cd10796">
    <property type="entry name" value="GH57N_APU"/>
    <property type="match status" value="1"/>
</dbReference>
<sequence length="568" mass="65184">MPPARALHVILCWHMHQPDYRDGHGEYRYPWTYLHACKDYTDMVAHLEENPAARAVFNFVPVLVEQLQDYVEQFAEGRFRDPLLRVLASEDLENLAADVRHYLLEQCFRLDREHMLNPFPGFRRLYELWQFIRQDASEMVDYLSVQYVADLVVWYHLAWTGETVRRQTPLIQELMAKGSGYSWEDRQNLLRCIGDLLAGLLPRYRALVASGRIEISTTPYEHPIAPLLLDFAAARDGEPDAQLPNCPAYPGGEARVHWQVDAALDRHRQDFGMPPQGLWPAEGGISAPFVEILAGKGLQWTATGEGILARSLSRSEAGDAPARERHDYLYRPYRLRGEGPWIFFRDDALSDAIGFDYKSWFGHDAVTDFVQRLEAIWRATENQAFPVVSIILDGENAWEYYPYNGYYFLSELYRALANHPHLQLCTFRDFVRDHPEAYAVLPQLAAGSWVYGSFSTWIGDPAKNRAWDLLCSAKKAVDEHLPALAPEQQNRVRKQLALCEGSDWFWWFGDYNPAESVRDFDRLYRAHLRELYRLLGLAAPAELDQPISQGGAPAEAGGTMRRSHHQGD</sequence>
<gene>
    <name evidence="6" type="ORF">Acaty_c0541</name>
</gene>
<proteinExistence type="inferred from homology"/>
<keyword evidence="6" id="KW-0378">Hydrolase</keyword>
<evidence type="ECO:0000259" key="5">
    <source>
        <dbReference type="Pfam" id="PF03065"/>
    </source>
</evidence>
<dbReference type="RefSeq" id="WP_004870676.1">
    <property type="nucleotide sequence ID" value="NZ_CP005986.1"/>
</dbReference>
<feature type="region of interest" description="Disordered" evidence="4">
    <location>
        <begin position="546"/>
        <end position="568"/>
    </location>
</feature>
<dbReference type="Proteomes" id="UP000005522">
    <property type="component" value="Chromosome"/>
</dbReference>